<organism evidence="3 4">
    <name type="scientific">Clostridium gasigenes</name>
    <dbReference type="NCBI Taxonomy" id="94869"/>
    <lineage>
        <taxon>Bacteria</taxon>
        <taxon>Bacillati</taxon>
        <taxon>Bacillota</taxon>
        <taxon>Clostridia</taxon>
        <taxon>Eubacteriales</taxon>
        <taxon>Clostridiaceae</taxon>
        <taxon>Clostridium</taxon>
    </lineage>
</organism>
<evidence type="ECO:0000313" key="4">
    <source>
        <dbReference type="Proteomes" id="UP000585258"/>
    </source>
</evidence>
<evidence type="ECO:0000256" key="1">
    <source>
        <dbReference type="SAM" id="Coils"/>
    </source>
</evidence>
<feature type="coiled-coil region" evidence="1">
    <location>
        <begin position="108"/>
        <end position="149"/>
    </location>
</feature>
<comment type="caution">
    <text evidence="3">The sequence shown here is derived from an EMBL/GenBank/DDBJ whole genome shotgun (WGS) entry which is preliminary data.</text>
</comment>
<name>A0A7X0SEW8_9CLOT</name>
<dbReference type="EMBL" id="JACKWY010000013">
    <property type="protein sequence ID" value="MBB6716334.1"/>
    <property type="molecule type" value="Genomic_DNA"/>
</dbReference>
<dbReference type="InterPro" id="IPR013557">
    <property type="entry name" value="AntA/B_antirep"/>
</dbReference>
<sequence length="251" mass="29012">MVIKNVNGVKTVSAKELYLGLGLAKDQWSRWHKTNITNNDFFSYGTDFVGVRQDVEGNESMDFEITLEFGKHIAMMAKTKKSHQYRTYFLKCEKQVEENRPTCIEDVLIQSLQEMKDMKQQLNQVNNKVLEAKEETQEVKKEVQAIRDVVALSSTDWRKDTASLISRMALEMGGYENIRVIREESYKSLERRMAVQLSVRLTNKRKRMADEGVCKSKRDKLNQLDVIGEDKKLVEGYIAIVKELSIKYGIA</sequence>
<gene>
    <name evidence="3" type="ORF">H7E68_16640</name>
</gene>
<feature type="domain" description="AntA/AntB antirepressor" evidence="2">
    <location>
        <begin position="12"/>
        <end position="79"/>
    </location>
</feature>
<dbReference type="Pfam" id="PF08346">
    <property type="entry name" value="AntA"/>
    <property type="match status" value="1"/>
</dbReference>
<proteinExistence type="predicted"/>
<accession>A0A7X0SEW8</accession>
<evidence type="ECO:0000313" key="3">
    <source>
        <dbReference type="EMBL" id="MBB6716334.1"/>
    </source>
</evidence>
<reference evidence="3 4" key="1">
    <citation type="submission" date="2020-08" db="EMBL/GenBank/DDBJ databases">
        <title>Clostridia isolated from Swiss meat.</title>
        <authorList>
            <person name="Wambui J."/>
            <person name="Stevens M.J.A."/>
            <person name="Stephan R."/>
        </authorList>
    </citation>
    <scope>NUCLEOTIDE SEQUENCE [LARGE SCALE GENOMIC DNA]</scope>
    <source>
        <strain evidence="3 4">CM001</strain>
    </source>
</reference>
<evidence type="ECO:0000259" key="2">
    <source>
        <dbReference type="Pfam" id="PF08346"/>
    </source>
</evidence>
<keyword evidence="1" id="KW-0175">Coiled coil</keyword>
<dbReference type="Proteomes" id="UP000585258">
    <property type="component" value="Unassembled WGS sequence"/>
</dbReference>
<protein>
    <submittedName>
        <fullName evidence="3">AntA/AntB antirepressor family protein</fullName>
    </submittedName>
</protein>
<dbReference type="AlphaFoldDB" id="A0A7X0SEW8"/>